<evidence type="ECO:0000313" key="4">
    <source>
        <dbReference type="Proteomes" id="UP001215598"/>
    </source>
</evidence>
<comment type="caution">
    <text evidence="3">The sequence shown here is derived from an EMBL/GenBank/DDBJ whole genome shotgun (WGS) entry which is preliminary data.</text>
</comment>
<organism evidence="3 4">
    <name type="scientific">Mycena metata</name>
    <dbReference type="NCBI Taxonomy" id="1033252"/>
    <lineage>
        <taxon>Eukaryota</taxon>
        <taxon>Fungi</taxon>
        <taxon>Dikarya</taxon>
        <taxon>Basidiomycota</taxon>
        <taxon>Agaricomycotina</taxon>
        <taxon>Agaricomycetes</taxon>
        <taxon>Agaricomycetidae</taxon>
        <taxon>Agaricales</taxon>
        <taxon>Marasmiineae</taxon>
        <taxon>Mycenaceae</taxon>
        <taxon>Mycena</taxon>
    </lineage>
</organism>
<dbReference type="EMBL" id="JARKIB010000222">
    <property type="protein sequence ID" value="KAJ7722207.1"/>
    <property type="molecule type" value="Genomic_DNA"/>
</dbReference>
<evidence type="ECO:0000313" key="3">
    <source>
        <dbReference type="EMBL" id="KAJ7722207.1"/>
    </source>
</evidence>
<evidence type="ECO:0000256" key="2">
    <source>
        <dbReference type="SAM" id="SignalP"/>
    </source>
</evidence>
<reference evidence="3" key="1">
    <citation type="submission" date="2023-03" db="EMBL/GenBank/DDBJ databases">
        <title>Massive genome expansion in bonnet fungi (Mycena s.s.) driven by repeated elements and novel gene families across ecological guilds.</title>
        <authorList>
            <consortium name="Lawrence Berkeley National Laboratory"/>
            <person name="Harder C.B."/>
            <person name="Miyauchi S."/>
            <person name="Viragh M."/>
            <person name="Kuo A."/>
            <person name="Thoen E."/>
            <person name="Andreopoulos B."/>
            <person name="Lu D."/>
            <person name="Skrede I."/>
            <person name="Drula E."/>
            <person name="Henrissat B."/>
            <person name="Morin E."/>
            <person name="Kohler A."/>
            <person name="Barry K."/>
            <person name="LaButti K."/>
            <person name="Morin E."/>
            <person name="Salamov A."/>
            <person name="Lipzen A."/>
            <person name="Mereny Z."/>
            <person name="Hegedus B."/>
            <person name="Baldrian P."/>
            <person name="Stursova M."/>
            <person name="Weitz H."/>
            <person name="Taylor A."/>
            <person name="Grigoriev I.V."/>
            <person name="Nagy L.G."/>
            <person name="Martin F."/>
            <person name="Kauserud H."/>
        </authorList>
    </citation>
    <scope>NUCLEOTIDE SEQUENCE</scope>
    <source>
        <strain evidence="3">CBHHK182m</strain>
    </source>
</reference>
<keyword evidence="4" id="KW-1185">Reference proteome</keyword>
<proteinExistence type="predicted"/>
<evidence type="ECO:0000256" key="1">
    <source>
        <dbReference type="SAM" id="MobiDB-lite"/>
    </source>
</evidence>
<accession>A0AAD7MKX7</accession>
<dbReference type="AlphaFoldDB" id="A0AAD7MKX7"/>
<gene>
    <name evidence="3" type="ORF">B0H16DRAFT_1737889</name>
</gene>
<protein>
    <recommendedName>
        <fullName evidence="5">Secreted protein</fullName>
    </recommendedName>
</protein>
<feature type="chain" id="PRO_5041923740" description="Secreted protein" evidence="2">
    <location>
        <begin position="31"/>
        <end position="110"/>
    </location>
</feature>
<dbReference type="Proteomes" id="UP001215598">
    <property type="component" value="Unassembled WGS sequence"/>
</dbReference>
<sequence>MSFARQLNNPATRNTLPVLILLTIASLKHSPQPPPCAWEDMGTVHRTVRPGESSVLSIGGSLVPTRRPHTFEPAHTTRKAHPRDERALFSSRSEVACGPAFRTFHPFVAA</sequence>
<feature type="region of interest" description="Disordered" evidence="1">
    <location>
        <begin position="55"/>
        <end position="85"/>
    </location>
</feature>
<name>A0AAD7MKX7_9AGAR</name>
<feature type="signal peptide" evidence="2">
    <location>
        <begin position="1"/>
        <end position="30"/>
    </location>
</feature>
<evidence type="ECO:0008006" key="5">
    <source>
        <dbReference type="Google" id="ProtNLM"/>
    </source>
</evidence>
<keyword evidence="2" id="KW-0732">Signal</keyword>